<dbReference type="AlphaFoldDB" id="U9TVU2"/>
<reference evidence="1" key="1">
    <citation type="submission" date="2013-07" db="EMBL/GenBank/DDBJ databases">
        <title>The genome of an arbuscular mycorrhizal fungus provides insights into the evolution of the oldest plant symbiosis.</title>
        <authorList>
            <consortium name="DOE Joint Genome Institute"/>
            <person name="Tisserant E."/>
            <person name="Malbreil M."/>
            <person name="Kuo A."/>
            <person name="Kohler A."/>
            <person name="Symeonidi A."/>
            <person name="Balestrini R."/>
            <person name="Charron P."/>
            <person name="Duensing N."/>
            <person name="Frei-dit-Frey N."/>
            <person name="Gianinazzi-Pearson V."/>
            <person name="Gilbert B."/>
            <person name="Handa Y."/>
            <person name="Hijri M."/>
            <person name="Kaul R."/>
            <person name="Kawaguchi M."/>
            <person name="Krajinski F."/>
            <person name="Lammers P."/>
            <person name="Lapierre D."/>
            <person name="Masclaux F.G."/>
            <person name="Murat C."/>
            <person name="Morin E."/>
            <person name="Ndikumana S."/>
            <person name="Pagni M."/>
            <person name="Petitpierre D."/>
            <person name="Requena N."/>
            <person name="Rosikiewicz P."/>
            <person name="Riley R."/>
            <person name="Saito K."/>
            <person name="San Clemente H."/>
            <person name="Shapiro H."/>
            <person name="van Tuinen D."/>
            <person name="Becard G."/>
            <person name="Bonfante P."/>
            <person name="Paszkowski U."/>
            <person name="Shachar-Hill Y."/>
            <person name="Young J.P."/>
            <person name="Sanders I.R."/>
            <person name="Henrissat B."/>
            <person name="Rensing S.A."/>
            <person name="Grigoriev I.V."/>
            <person name="Corradi N."/>
            <person name="Roux C."/>
            <person name="Martin F."/>
        </authorList>
    </citation>
    <scope>NUCLEOTIDE SEQUENCE</scope>
    <source>
        <strain evidence="1">DAOM 197198</strain>
    </source>
</reference>
<proteinExistence type="predicted"/>
<sequence length="60" mass="7009">MSSRKYCIISYVNSGKSPNNIFEHAILQNEEGSIITRNHHFNQSNRKWSIYDPSSHPARF</sequence>
<dbReference type="HOGENOM" id="CLU_2942934_0_0_1"/>
<protein>
    <submittedName>
        <fullName evidence="1">Uncharacterized protein</fullName>
    </submittedName>
</protein>
<organism evidence="1">
    <name type="scientific">Rhizophagus irregularis (strain DAOM 181602 / DAOM 197198 / MUCL 43194)</name>
    <name type="common">Arbuscular mycorrhizal fungus</name>
    <name type="synonym">Glomus intraradices</name>
    <dbReference type="NCBI Taxonomy" id="747089"/>
    <lineage>
        <taxon>Eukaryota</taxon>
        <taxon>Fungi</taxon>
        <taxon>Fungi incertae sedis</taxon>
        <taxon>Mucoromycota</taxon>
        <taxon>Glomeromycotina</taxon>
        <taxon>Glomeromycetes</taxon>
        <taxon>Glomerales</taxon>
        <taxon>Glomeraceae</taxon>
        <taxon>Rhizophagus</taxon>
    </lineage>
</organism>
<gene>
    <name evidence="1" type="ORF">GLOINDRAFT_28204</name>
</gene>
<dbReference type="EMBL" id="KI285919">
    <property type="protein sequence ID" value="ESA11507.1"/>
    <property type="molecule type" value="Genomic_DNA"/>
</dbReference>
<name>U9TVU2_RHIID</name>
<accession>U9TVU2</accession>
<evidence type="ECO:0000313" key="1">
    <source>
        <dbReference type="EMBL" id="ESA11507.1"/>
    </source>
</evidence>